<reference evidence="3" key="1">
    <citation type="journal article" date="2023" name="GigaByte">
        <title>Genome assembly of the bearded iris, Iris pallida Lam.</title>
        <authorList>
            <person name="Bruccoleri R.E."/>
            <person name="Oakeley E.J."/>
            <person name="Faust A.M.E."/>
            <person name="Altorfer M."/>
            <person name="Dessus-Babus S."/>
            <person name="Burckhardt D."/>
            <person name="Oertli M."/>
            <person name="Naumann U."/>
            <person name="Petersen F."/>
            <person name="Wong J."/>
        </authorList>
    </citation>
    <scope>NUCLEOTIDE SEQUENCE</scope>
    <source>
        <strain evidence="3">GSM-AAB239-AS_SAM_17_03QT</strain>
    </source>
</reference>
<comment type="caution">
    <text evidence="3">The sequence shown here is derived from an EMBL/GenBank/DDBJ whole genome shotgun (WGS) entry which is preliminary data.</text>
</comment>
<protein>
    <submittedName>
        <fullName evidence="3">Expansin-A2</fullName>
    </submittedName>
</protein>
<evidence type="ECO:0000313" key="3">
    <source>
        <dbReference type="EMBL" id="KAJ6833083.1"/>
    </source>
</evidence>
<name>A0AAX6GX54_IRIPA</name>
<keyword evidence="2" id="KW-0732">Signal</keyword>
<feature type="region of interest" description="Disordered" evidence="1">
    <location>
        <begin position="96"/>
        <end position="117"/>
    </location>
</feature>
<feature type="region of interest" description="Disordered" evidence="1">
    <location>
        <begin position="170"/>
        <end position="252"/>
    </location>
</feature>
<gene>
    <name evidence="3" type="ORF">M6B38_341670</name>
</gene>
<evidence type="ECO:0000313" key="4">
    <source>
        <dbReference type="Proteomes" id="UP001140949"/>
    </source>
</evidence>
<feature type="chain" id="PRO_5044016604" evidence="2">
    <location>
        <begin position="25"/>
        <end position="252"/>
    </location>
</feature>
<evidence type="ECO:0000256" key="1">
    <source>
        <dbReference type="SAM" id="MobiDB-lite"/>
    </source>
</evidence>
<reference evidence="3" key="2">
    <citation type="submission" date="2023-04" db="EMBL/GenBank/DDBJ databases">
        <authorList>
            <person name="Bruccoleri R.E."/>
            <person name="Oakeley E.J."/>
            <person name="Faust A.-M."/>
            <person name="Dessus-Babus S."/>
            <person name="Altorfer M."/>
            <person name="Burckhardt D."/>
            <person name="Oertli M."/>
            <person name="Naumann U."/>
            <person name="Petersen F."/>
            <person name="Wong J."/>
        </authorList>
    </citation>
    <scope>NUCLEOTIDE SEQUENCE</scope>
    <source>
        <strain evidence="3">GSM-AAB239-AS_SAM_17_03QT</strain>
        <tissue evidence="3">Leaf</tissue>
    </source>
</reference>
<dbReference type="EMBL" id="JANAVB010015407">
    <property type="protein sequence ID" value="KAJ6833083.1"/>
    <property type="molecule type" value="Genomic_DNA"/>
</dbReference>
<sequence>MEAALFNSCCFFFLLLLLLLLLERRQLRLGGSSRHFLRRGRCLRHNGRGLWVRQPVQPGLRHEHGGAEHGALQQRAQLRVVLRDAVRHRPEVVHRRRLHRRHRDQLLPPQLRPPQRQRRLVQPSLQHFDLAEPAFLHRPVPCRNRPRLLPQGALYEEGGNPVHRERALLLQPGADQQRGRGRRRARGVHQGVGGRVAGDVPQLGPELAEQLVPQRAEPVVPGDGERREDRHRVQRRPPVGSSARPSKEANSR</sequence>
<proteinExistence type="predicted"/>
<dbReference type="Proteomes" id="UP001140949">
    <property type="component" value="Unassembled WGS sequence"/>
</dbReference>
<evidence type="ECO:0000256" key="2">
    <source>
        <dbReference type="SAM" id="SignalP"/>
    </source>
</evidence>
<dbReference type="AlphaFoldDB" id="A0AAX6GX54"/>
<accession>A0AAX6GX54</accession>
<feature type="signal peptide" evidence="2">
    <location>
        <begin position="1"/>
        <end position="24"/>
    </location>
</feature>
<keyword evidence="4" id="KW-1185">Reference proteome</keyword>
<organism evidence="3 4">
    <name type="scientific">Iris pallida</name>
    <name type="common">Sweet iris</name>
    <dbReference type="NCBI Taxonomy" id="29817"/>
    <lineage>
        <taxon>Eukaryota</taxon>
        <taxon>Viridiplantae</taxon>
        <taxon>Streptophyta</taxon>
        <taxon>Embryophyta</taxon>
        <taxon>Tracheophyta</taxon>
        <taxon>Spermatophyta</taxon>
        <taxon>Magnoliopsida</taxon>
        <taxon>Liliopsida</taxon>
        <taxon>Asparagales</taxon>
        <taxon>Iridaceae</taxon>
        <taxon>Iridoideae</taxon>
        <taxon>Irideae</taxon>
        <taxon>Iris</taxon>
    </lineage>
</organism>